<name>A0AA37JIS5_9FIRM</name>
<sequence length="866" mass="100629">MSERKKEETYLINLITNPRHKLEVENACEIVKKIWTSEVRIVREYTDHGYEHSQRIIQKLYEIIQPNPQILTETELYFLLLGAYLHDIGMQCDIKKYKKIKNLAVNTYSASFNLELQEGTANSYSSEEQNEIRRNHHLLTGAWIEYSQKNNTILSPFVNMIDPSYLDDLIKICIYHSKLQISDCTEKSKLTSIRTRLVAALLRFADELDIDASRVHIETMAAFGYKTENAVFWYLHSRTKVTIKDSAVTVTVFLNQNDYNNYASCIDKIYIQNFKFKNKILTDIISQNKINVFISECSEVAIDRFQQDLPQEIASTLKTMYKDQLRAESKDSIELLLSMSADENQEEILNMLLGKPDNLNFMQKYKNNFITNAQNLKSLIDELKTSYFISETSVENAITTINSLRHGVKPGIFTDNEDAFTNSYKIFLFVKAFTTEQLTYLSDIGIKIPCQVSSGQALPYANNFFNFYFKYKSNPDLLEMKIKSHDLFDYYTFEQIERILRSYNKIINFFTNHIEFSNSYVYPSPSYGKLLAASIYGESNKILIWDIENKKREPIAALGGLFEPVNNIKIYRLDNQVIITAAGIRQIYFWNLNLNNGEPIYIIKSIKPISDYLIYRSINGILYCMGLVERNIFIWELYKEEQPITCIPAGNDVFMVNTHLSTAEPAYECLGLHSYSDNVEPNIIELVEVSALSFNQEIRLEIYKHIDISKRSADGYANRLNSYFIDSQGKEIFLLINNDIYIGDFCSSNMIKLANLESQRILHVVSKVINNQLYLLTYSIYQQYRNSVDLIHLYKLENKQIVEHQNWLCEKKDIAYAAFSAADQNPQIYFAHLFDNKINKLLFDPNSYSEFYTIPDTFSLKCLTSE</sequence>
<dbReference type="SUPFAM" id="SSF109604">
    <property type="entry name" value="HD-domain/PDEase-like"/>
    <property type="match status" value="1"/>
</dbReference>
<evidence type="ECO:0000313" key="2">
    <source>
        <dbReference type="EMBL" id="GKH01919.1"/>
    </source>
</evidence>
<dbReference type="SUPFAM" id="SSF50978">
    <property type="entry name" value="WD40 repeat-like"/>
    <property type="match status" value="1"/>
</dbReference>
<proteinExistence type="predicted"/>
<dbReference type="Pfam" id="PF24391">
    <property type="entry name" value="HD-CE"/>
    <property type="match status" value="1"/>
</dbReference>
<protein>
    <recommendedName>
        <fullName evidence="1">HD-CE domain-containing protein</fullName>
    </recommendedName>
</protein>
<dbReference type="AlphaFoldDB" id="A0AA37JIS5"/>
<dbReference type="Gene3D" id="1.10.3210.10">
    <property type="entry name" value="Hypothetical protein af1432"/>
    <property type="match status" value="1"/>
</dbReference>
<dbReference type="InterPro" id="IPR036322">
    <property type="entry name" value="WD40_repeat_dom_sf"/>
</dbReference>
<dbReference type="RefSeq" id="WP_195521934.1">
    <property type="nucleotide sequence ID" value="NZ_BQNJ01000001.1"/>
</dbReference>
<evidence type="ECO:0000313" key="3">
    <source>
        <dbReference type="Proteomes" id="UP001055091"/>
    </source>
</evidence>
<dbReference type="EMBL" id="BQNJ01000001">
    <property type="protein sequence ID" value="GKH01919.1"/>
    <property type="molecule type" value="Genomic_DNA"/>
</dbReference>
<dbReference type="Gene3D" id="2.130.10.10">
    <property type="entry name" value="YVTN repeat-like/Quinoprotein amine dehydrogenase"/>
    <property type="match status" value="1"/>
</dbReference>
<comment type="caution">
    <text evidence="2">The sequence shown here is derived from an EMBL/GenBank/DDBJ whole genome shotgun (WGS) entry which is preliminary data.</text>
</comment>
<organism evidence="2 3">
    <name type="scientific">Hungatella hathewayi</name>
    <dbReference type="NCBI Taxonomy" id="154046"/>
    <lineage>
        <taxon>Bacteria</taxon>
        <taxon>Bacillati</taxon>
        <taxon>Bacillota</taxon>
        <taxon>Clostridia</taxon>
        <taxon>Lachnospirales</taxon>
        <taxon>Lachnospiraceae</taxon>
        <taxon>Hungatella</taxon>
    </lineage>
</organism>
<dbReference type="InterPro" id="IPR056471">
    <property type="entry name" value="HD-CE"/>
</dbReference>
<accession>A0AA37JIS5</accession>
<evidence type="ECO:0000259" key="1">
    <source>
        <dbReference type="Pfam" id="PF24391"/>
    </source>
</evidence>
<dbReference type="InterPro" id="IPR015943">
    <property type="entry name" value="WD40/YVTN_repeat-like_dom_sf"/>
</dbReference>
<reference evidence="2" key="1">
    <citation type="submission" date="2022-01" db="EMBL/GenBank/DDBJ databases">
        <title>Novel bile acid biosynthetic pathways are enriched in the microbiome of centenarians.</title>
        <authorList>
            <person name="Sato Y."/>
            <person name="Atarashi K."/>
            <person name="Plichta R.D."/>
            <person name="Arai Y."/>
            <person name="Sasajima S."/>
            <person name="Kearney M.S."/>
            <person name="Suda W."/>
            <person name="Takeshita K."/>
            <person name="Sasaki T."/>
            <person name="Okamoto S."/>
            <person name="Skelly N.A."/>
            <person name="Okamura Y."/>
            <person name="Vlamakis H."/>
            <person name="Li Y."/>
            <person name="Tanoue T."/>
            <person name="Takei H."/>
            <person name="Nittono H."/>
            <person name="Narushima S."/>
            <person name="Irie J."/>
            <person name="Itoh H."/>
            <person name="Moriya K."/>
            <person name="Sugiura Y."/>
            <person name="Suematsu M."/>
            <person name="Moritoki N."/>
            <person name="Shibata S."/>
            <person name="Littman R.D."/>
            <person name="Fischbach A.M."/>
            <person name="Uwamino Y."/>
            <person name="Inoue T."/>
            <person name="Honda A."/>
            <person name="Hattori M."/>
            <person name="Murai T."/>
            <person name="Xavier J.R."/>
            <person name="Hirose N."/>
            <person name="Honda K."/>
        </authorList>
    </citation>
    <scope>NUCLEOTIDE SEQUENCE</scope>
    <source>
        <strain evidence="2">CE91-St55</strain>
    </source>
</reference>
<dbReference type="Proteomes" id="UP001055091">
    <property type="component" value="Unassembled WGS sequence"/>
</dbReference>
<feature type="domain" description="HD-CE" evidence="1">
    <location>
        <begin position="43"/>
        <end position="241"/>
    </location>
</feature>
<gene>
    <name evidence="2" type="ORF">CE91St55_39000</name>
</gene>